<evidence type="ECO:0000256" key="2">
    <source>
        <dbReference type="SAM" id="SignalP"/>
    </source>
</evidence>
<feature type="chain" id="PRO_5047384494" evidence="2">
    <location>
        <begin position="23"/>
        <end position="527"/>
    </location>
</feature>
<sequence>MAVARLFLLLTTLTICAVWAQAQPPGDRLTANPVDSQKNLSAVVYADKSTAHALDSYLSVQNVSSPPDDPLAFNPNRKSTTGTLTFLDGKTVNYRSYEVIYYVANVADSAYQYLNVYIPESAYTNNSKTPVFFRTYVGGYFSSKAQAPVNTDASGRALQEGYVVVIPGARGWNANVTKPDASTVYTGRAPAGIVDLKAAIRYLRHNDAVMAGDAERIITDGTSAGGAMSSLLGATGNHPAYEPYLQALGAAQARDDVFATVAYCPIIDLDHADMVYEWLYSGTNTGVRSLSSAQAAISNELAAQFPAYQKSLGLKMPDGTPLTADNYRDYIKSFLIKSAQKAKDAGADMPANSGVKLNTGFRGSPGEFVVNIDLDTYLNYVVGKTPLKTPPAFDKMGTLGPDATPENQVFGDVTGKPTNYTDFSLRKATGNPVATVDKTISDRVYLMNPMNFIGDTKATSTKNWYIRHGASDRDTGFPIPINLYTKLINKGYEVDFALPWNRPHSGDYNLDDVFSWMDKVVKAAKKR</sequence>
<dbReference type="InterPro" id="IPR029058">
    <property type="entry name" value="AB_hydrolase_fold"/>
</dbReference>
<dbReference type="Proteomes" id="UP001597512">
    <property type="component" value="Unassembled WGS sequence"/>
</dbReference>
<dbReference type="InterPro" id="IPR049492">
    <property type="entry name" value="BD-FAE-like_dom"/>
</dbReference>
<evidence type="ECO:0000256" key="1">
    <source>
        <dbReference type="ARBA" id="ARBA00022801"/>
    </source>
</evidence>
<evidence type="ECO:0000313" key="4">
    <source>
        <dbReference type="EMBL" id="MFD2937533.1"/>
    </source>
</evidence>
<feature type="domain" description="BD-FAE-like" evidence="3">
    <location>
        <begin position="114"/>
        <end position="274"/>
    </location>
</feature>
<comment type="caution">
    <text evidence="4">The sequence shown here is derived from an EMBL/GenBank/DDBJ whole genome shotgun (WGS) entry which is preliminary data.</text>
</comment>
<keyword evidence="2" id="KW-0732">Signal</keyword>
<dbReference type="NCBIfam" id="NF041556">
    <property type="entry name" value="tannase_B"/>
    <property type="match status" value="1"/>
</dbReference>
<dbReference type="InterPro" id="IPR048124">
    <property type="entry name" value="Tannase_B"/>
</dbReference>
<gene>
    <name evidence="4" type="ORF">ACFS25_27415</name>
</gene>
<dbReference type="InterPro" id="IPR050300">
    <property type="entry name" value="GDXG_lipolytic_enzyme"/>
</dbReference>
<accession>A0ABW6ASZ4</accession>
<feature type="signal peptide" evidence="2">
    <location>
        <begin position="1"/>
        <end position="22"/>
    </location>
</feature>
<dbReference type="PANTHER" id="PTHR48081:SF9">
    <property type="entry name" value="CARBOXYLESTERASE"/>
    <property type="match status" value="1"/>
</dbReference>
<dbReference type="PANTHER" id="PTHR48081">
    <property type="entry name" value="AB HYDROLASE SUPERFAMILY PROTEIN C4A8.06C"/>
    <property type="match status" value="1"/>
</dbReference>
<dbReference type="Gene3D" id="3.40.50.1820">
    <property type="entry name" value="alpha/beta hydrolase"/>
    <property type="match status" value="1"/>
</dbReference>
<dbReference type="Pfam" id="PF20434">
    <property type="entry name" value="BD-FAE"/>
    <property type="match status" value="1"/>
</dbReference>
<keyword evidence="1" id="KW-0378">Hydrolase</keyword>
<name>A0ABW6ASZ4_9BACT</name>
<dbReference type="RefSeq" id="WP_381507704.1">
    <property type="nucleotide sequence ID" value="NZ_JBHUOM010000035.1"/>
</dbReference>
<evidence type="ECO:0000259" key="3">
    <source>
        <dbReference type="Pfam" id="PF20434"/>
    </source>
</evidence>
<reference evidence="5" key="1">
    <citation type="journal article" date="2019" name="Int. J. Syst. Evol. Microbiol.">
        <title>The Global Catalogue of Microorganisms (GCM) 10K type strain sequencing project: providing services to taxonomists for standard genome sequencing and annotation.</title>
        <authorList>
            <consortium name="The Broad Institute Genomics Platform"/>
            <consortium name="The Broad Institute Genome Sequencing Center for Infectious Disease"/>
            <person name="Wu L."/>
            <person name="Ma J."/>
        </authorList>
    </citation>
    <scope>NUCLEOTIDE SEQUENCE [LARGE SCALE GENOMIC DNA]</scope>
    <source>
        <strain evidence="5">KCTC 52490</strain>
    </source>
</reference>
<protein>
    <submittedName>
        <fullName evidence="4">Subtype B tannase</fullName>
    </submittedName>
</protein>
<dbReference type="EMBL" id="JBHUOM010000035">
    <property type="protein sequence ID" value="MFD2937533.1"/>
    <property type="molecule type" value="Genomic_DNA"/>
</dbReference>
<keyword evidence="5" id="KW-1185">Reference proteome</keyword>
<dbReference type="SUPFAM" id="SSF53474">
    <property type="entry name" value="alpha/beta-Hydrolases"/>
    <property type="match status" value="1"/>
</dbReference>
<proteinExistence type="predicted"/>
<organism evidence="4 5">
    <name type="scientific">Spirosoma flavum</name>
    <dbReference type="NCBI Taxonomy" id="2048557"/>
    <lineage>
        <taxon>Bacteria</taxon>
        <taxon>Pseudomonadati</taxon>
        <taxon>Bacteroidota</taxon>
        <taxon>Cytophagia</taxon>
        <taxon>Cytophagales</taxon>
        <taxon>Cytophagaceae</taxon>
        <taxon>Spirosoma</taxon>
    </lineage>
</organism>
<evidence type="ECO:0000313" key="5">
    <source>
        <dbReference type="Proteomes" id="UP001597512"/>
    </source>
</evidence>